<dbReference type="GO" id="GO:0004252">
    <property type="term" value="F:serine-type endopeptidase activity"/>
    <property type="evidence" value="ECO:0007669"/>
    <property type="project" value="InterPro"/>
</dbReference>
<dbReference type="GO" id="GO:0006508">
    <property type="term" value="P:proteolysis"/>
    <property type="evidence" value="ECO:0007669"/>
    <property type="project" value="UniProtKB-KW"/>
</dbReference>
<keyword evidence="5" id="KW-0378">Hydrolase</keyword>
<organism evidence="11">
    <name type="scientific">Percolomonas cosmopolitus</name>
    <dbReference type="NCBI Taxonomy" id="63605"/>
    <lineage>
        <taxon>Eukaryota</taxon>
        <taxon>Discoba</taxon>
        <taxon>Heterolobosea</taxon>
        <taxon>Tetramitia</taxon>
        <taxon>Eutetramitia</taxon>
        <taxon>Percolomonadidae</taxon>
        <taxon>Percolomonas</taxon>
    </lineage>
</organism>
<name>A0A7S1KRJ5_9EUKA</name>
<evidence type="ECO:0000259" key="10">
    <source>
        <dbReference type="Pfam" id="PF01694"/>
    </source>
</evidence>
<dbReference type="InterPro" id="IPR022764">
    <property type="entry name" value="Peptidase_S54_rhomboid_dom"/>
</dbReference>
<evidence type="ECO:0000256" key="4">
    <source>
        <dbReference type="ARBA" id="ARBA00022692"/>
    </source>
</evidence>
<dbReference type="PANTHER" id="PTHR43066">
    <property type="entry name" value="RHOMBOID-RELATED PROTEIN"/>
    <property type="match status" value="1"/>
</dbReference>
<feature type="transmembrane region" description="Helical" evidence="9">
    <location>
        <begin position="134"/>
        <end position="155"/>
    </location>
</feature>
<sequence length="375" mass="41895">MLPGASQSSTPTPILTRLKQFWSAIGIFTKLTLILCLVIFIIQLFTDSLTIYLSFNAYFIMEKFQVWRLVTYAYLHGGILHILFNMMALLSLGSMLETRQGTFHFILSSYICLLISSVIHTLFLFGMFRGFGWLLSWYITPGVGYSGVLFAYLVLSIRYYPEARNICGFSIAPHLMPWLLLLVCQLIMWNVSFMGHLTGIIAGYVYFFILKIPAYRRVVFKFESVIPGFVRQIGSFKDMEQNGVDSVDGTNRFSQQQQGGFNLVNMVRDRFSSWRRSRSGAGQNSNAGGRRLGGASGSGAARANPTTGVAGTAAVRSPHPSTNAYSNLHDEEESEELYSLDGESPPLAPPPQRHQQQQMEAEKDFPGEGKRLGNG</sequence>
<dbReference type="EMBL" id="HBGD01005153">
    <property type="protein sequence ID" value="CAD9081026.1"/>
    <property type="molecule type" value="Transcribed_RNA"/>
</dbReference>
<keyword evidence="3" id="KW-0645">Protease</keyword>
<feature type="transmembrane region" description="Helical" evidence="9">
    <location>
        <begin position="66"/>
        <end position="93"/>
    </location>
</feature>
<dbReference type="PANTHER" id="PTHR43066:SF1">
    <property type="entry name" value="RHOMBOID PROTEIN 2"/>
    <property type="match status" value="1"/>
</dbReference>
<feature type="transmembrane region" description="Helical" evidence="9">
    <location>
        <begin position="21"/>
        <end position="46"/>
    </location>
</feature>
<evidence type="ECO:0000256" key="2">
    <source>
        <dbReference type="ARBA" id="ARBA00009045"/>
    </source>
</evidence>
<keyword evidence="4 9" id="KW-0812">Transmembrane</keyword>
<evidence type="ECO:0000256" key="3">
    <source>
        <dbReference type="ARBA" id="ARBA00022670"/>
    </source>
</evidence>
<dbReference type="SUPFAM" id="SSF144091">
    <property type="entry name" value="Rhomboid-like"/>
    <property type="match status" value="1"/>
</dbReference>
<comment type="similarity">
    <text evidence="2">Belongs to the peptidase S54 family.</text>
</comment>
<dbReference type="Pfam" id="PF01694">
    <property type="entry name" value="Rhomboid"/>
    <property type="match status" value="1"/>
</dbReference>
<accession>A0A7S1KRJ5</accession>
<evidence type="ECO:0000256" key="7">
    <source>
        <dbReference type="ARBA" id="ARBA00023136"/>
    </source>
</evidence>
<feature type="region of interest" description="Disordered" evidence="8">
    <location>
        <begin position="275"/>
        <end position="375"/>
    </location>
</feature>
<feature type="transmembrane region" description="Helical" evidence="9">
    <location>
        <begin position="167"/>
        <end position="188"/>
    </location>
</feature>
<evidence type="ECO:0000256" key="6">
    <source>
        <dbReference type="ARBA" id="ARBA00022989"/>
    </source>
</evidence>
<protein>
    <recommendedName>
        <fullName evidence="10">Peptidase S54 rhomboid domain-containing protein</fullName>
    </recommendedName>
</protein>
<evidence type="ECO:0000256" key="8">
    <source>
        <dbReference type="SAM" id="MobiDB-lite"/>
    </source>
</evidence>
<proteinExistence type="inferred from homology"/>
<comment type="subcellular location">
    <subcellularLocation>
        <location evidence="1">Membrane</location>
        <topology evidence="1">Multi-pass membrane protein</topology>
    </subcellularLocation>
</comment>
<dbReference type="GO" id="GO:0016020">
    <property type="term" value="C:membrane"/>
    <property type="evidence" value="ECO:0007669"/>
    <property type="project" value="UniProtKB-SubCell"/>
</dbReference>
<feature type="compositionally biased region" description="Basic and acidic residues" evidence="8">
    <location>
        <begin position="360"/>
        <end position="375"/>
    </location>
</feature>
<dbReference type="InterPro" id="IPR035952">
    <property type="entry name" value="Rhomboid-like_sf"/>
</dbReference>
<evidence type="ECO:0000256" key="9">
    <source>
        <dbReference type="SAM" id="Phobius"/>
    </source>
</evidence>
<feature type="domain" description="Peptidase S54 rhomboid" evidence="10">
    <location>
        <begin position="64"/>
        <end position="210"/>
    </location>
</feature>
<dbReference type="AlphaFoldDB" id="A0A7S1KRJ5"/>
<gene>
    <name evidence="11" type="ORF">PCOS0759_LOCUS4266</name>
</gene>
<keyword evidence="7 9" id="KW-0472">Membrane</keyword>
<reference evidence="11" key="1">
    <citation type="submission" date="2021-01" db="EMBL/GenBank/DDBJ databases">
        <authorList>
            <person name="Corre E."/>
            <person name="Pelletier E."/>
            <person name="Niang G."/>
            <person name="Scheremetjew M."/>
            <person name="Finn R."/>
            <person name="Kale V."/>
            <person name="Holt S."/>
            <person name="Cochrane G."/>
            <person name="Meng A."/>
            <person name="Brown T."/>
            <person name="Cohen L."/>
        </authorList>
    </citation>
    <scope>NUCLEOTIDE SEQUENCE</scope>
    <source>
        <strain evidence="11">WS</strain>
    </source>
</reference>
<feature type="transmembrane region" description="Helical" evidence="9">
    <location>
        <begin position="194"/>
        <end position="212"/>
    </location>
</feature>
<keyword evidence="6 9" id="KW-1133">Transmembrane helix</keyword>
<evidence type="ECO:0000256" key="5">
    <source>
        <dbReference type="ARBA" id="ARBA00022801"/>
    </source>
</evidence>
<evidence type="ECO:0000313" key="11">
    <source>
        <dbReference type="EMBL" id="CAD9081026.1"/>
    </source>
</evidence>
<dbReference type="Gene3D" id="1.20.1540.10">
    <property type="entry name" value="Rhomboid-like"/>
    <property type="match status" value="1"/>
</dbReference>
<evidence type="ECO:0000256" key="1">
    <source>
        <dbReference type="ARBA" id="ARBA00004141"/>
    </source>
</evidence>
<feature type="transmembrane region" description="Helical" evidence="9">
    <location>
        <begin position="105"/>
        <end position="128"/>
    </location>
</feature>